<dbReference type="InterPro" id="IPR003265">
    <property type="entry name" value="HhH-GPD_domain"/>
</dbReference>
<dbReference type="Gene3D" id="3.90.79.10">
    <property type="entry name" value="Nucleoside Triphosphate Pyrophosphohydrolase"/>
    <property type="match status" value="1"/>
</dbReference>
<dbReference type="InterPro" id="IPR023170">
    <property type="entry name" value="HhH_base_excis_C"/>
</dbReference>
<evidence type="ECO:0000256" key="4">
    <source>
        <dbReference type="ARBA" id="ARBA00012045"/>
    </source>
</evidence>
<evidence type="ECO:0000256" key="10">
    <source>
        <dbReference type="ARBA" id="ARBA00023004"/>
    </source>
</evidence>
<keyword evidence="12" id="KW-0234">DNA repair</keyword>
<feature type="domain" description="HhH-GPD" evidence="15">
    <location>
        <begin position="127"/>
        <end position="280"/>
    </location>
</feature>
<evidence type="ECO:0000313" key="16">
    <source>
        <dbReference type="EMBL" id="TBU31395.1"/>
    </source>
</evidence>
<evidence type="ECO:0000256" key="14">
    <source>
        <dbReference type="SAM" id="MobiDB-lite"/>
    </source>
</evidence>
<dbReference type="SUPFAM" id="SSF48150">
    <property type="entry name" value="DNA-glycosylase"/>
    <property type="match status" value="1"/>
</dbReference>
<dbReference type="GO" id="GO:0051539">
    <property type="term" value="F:4 iron, 4 sulfur cluster binding"/>
    <property type="evidence" value="ECO:0007669"/>
    <property type="project" value="UniProtKB-KW"/>
</dbReference>
<keyword evidence="7" id="KW-0479">Metal-binding</keyword>
<dbReference type="Gene3D" id="1.10.340.30">
    <property type="entry name" value="Hypothetical protein, domain 2"/>
    <property type="match status" value="1"/>
</dbReference>
<dbReference type="FunFam" id="1.10.340.30:FF:000002">
    <property type="entry name" value="Adenine DNA glycosylase"/>
    <property type="match status" value="1"/>
</dbReference>
<dbReference type="PANTHER" id="PTHR42944">
    <property type="entry name" value="ADENINE DNA GLYCOSYLASE"/>
    <property type="match status" value="1"/>
</dbReference>
<evidence type="ECO:0000256" key="3">
    <source>
        <dbReference type="ARBA" id="ARBA00008343"/>
    </source>
</evidence>
<comment type="similarity">
    <text evidence="3">Belongs to the Nth/MutY family.</text>
</comment>
<feature type="compositionally biased region" description="Basic and acidic residues" evidence="14">
    <location>
        <begin position="455"/>
        <end position="467"/>
    </location>
</feature>
<evidence type="ECO:0000256" key="11">
    <source>
        <dbReference type="ARBA" id="ARBA00023014"/>
    </source>
</evidence>
<feature type="compositionally biased region" description="Basic residues" evidence="14">
    <location>
        <begin position="29"/>
        <end position="41"/>
    </location>
</feature>
<dbReference type="EC" id="3.2.2.31" evidence="4"/>
<dbReference type="GO" id="GO:0034039">
    <property type="term" value="F:8-oxo-7,8-dihydroguanine DNA N-glycosylase activity"/>
    <property type="evidence" value="ECO:0007669"/>
    <property type="project" value="TreeGrafter"/>
</dbReference>
<evidence type="ECO:0000256" key="9">
    <source>
        <dbReference type="ARBA" id="ARBA00022801"/>
    </source>
</evidence>
<comment type="catalytic activity">
    <reaction evidence="1">
        <text>Hydrolyzes free adenine bases from 7,8-dihydro-8-oxoguanine:adenine mismatched double-stranded DNA, leaving an apurinic site.</text>
        <dbReference type="EC" id="3.2.2.31"/>
    </reaction>
</comment>
<dbReference type="Gene3D" id="1.10.1670.10">
    <property type="entry name" value="Helix-hairpin-Helix base-excision DNA repair enzymes (C-terminal)"/>
    <property type="match status" value="1"/>
</dbReference>
<keyword evidence="9" id="KW-0378">Hydrolase</keyword>
<accession>A0A4Q9MUM4</accession>
<dbReference type="GO" id="GO:0035485">
    <property type="term" value="F:adenine/guanine mispair binding"/>
    <property type="evidence" value="ECO:0007669"/>
    <property type="project" value="TreeGrafter"/>
</dbReference>
<evidence type="ECO:0000259" key="15">
    <source>
        <dbReference type="SMART" id="SM00478"/>
    </source>
</evidence>
<feature type="region of interest" description="Disordered" evidence="14">
    <location>
        <begin position="443"/>
        <end position="496"/>
    </location>
</feature>
<dbReference type="Proteomes" id="UP000292957">
    <property type="component" value="Unassembled WGS sequence"/>
</dbReference>
<proteinExistence type="inferred from homology"/>
<dbReference type="SMART" id="SM00525">
    <property type="entry name" value="FES"/>
    <property type="match status" value="1"/>
</dbReference>
<protein>
    <recommendedName>
        <fullName evidence="5">Adenine DNA glycosylase</fullName>
        <ecNumber evidence="4">3.2.2.31</ecNumber>
    </recommendedName>
</protein>
<dbReference type="GO" id="GO:0000701">
    <property type="term" value="F:purine-specific mismatch base pair DNA N-glycosylase activity"/>
    <property type="evidence" value="ECO:0007669"/>
    <property type="project" value="UniProtKB-EC"/>
</dbReference>
<evidence type="ECO:0000256" key="7">
    <source>
        <dbReference type="ARBA" id="ARBA00022723"/>
    </source>
</evidence>
<dbReference type="InterPro" id="IPR044298">
    <property type="entry name" value="MIG/MutY"/>
</dbReference>
<dbReference type="GO" id="GO:0006285">
    <property type="term" value="P:base-excision repair, AP site formation"/>
    <property type="evidence" value="ECO:0007669"/>
    <property type="project" value="UniProtKB-ARBA"/>
</dbReference>
<evidence type="ECO:0000256" key="6">
    <source>
        <dbReference type="ARBA" id="ARBA00022485"/>
    </source>
</evidence>
<comment type="cofactor">
    <cofactor evidence="2">
        <name>[4Fe-4S] cluster</name>
        <dbReference type="ChEBI" id="CHEBI:49883"/>
    </cofactor>
</comment>
<feature type="region of interest" description="Disordered" evidence="14">
    <location>
        <begin position="1"/>
        <end position="64"/>
    </location>
</feature>
<dbReference type="GO" id="GO:0005634">
    <property type="term" value="C:nucleus"/>
    <property type="evidence" value="ECO:0007669"/>
    <property type="project" value="TreeGrafter"/>
</dbReference>
<feature type="compositionally biased region" description="Basic residues" evidence="14">
    <location>
        <begin position="553"/>
        <end position="562"/>
    </location>
</feature>
<keyword evidence="6" id="KW-0004">4Fe-4S</keyword>
<evidence type="ECO:0000256" key="12">
    <source>
        <dbReference type="ARBA" id="ARBA00023204"/>
    </source>
</evidence>
<sequence>MARKRKIESDDDSSFEPIKQRRNAVMGRKPAKRQTKSKGAGRKRDASDAEYLPEAEVVESSEIPHTRPHRVSLHVIAHAAPLREALLEWYEGVHASRGMPWRKPFEHSWDAEQKAQRAYEVWVSEIMLQQTQVATVIPYYNKWMEKFPTIRDLAASNIDAVNSIWKGLGYYSRAARLLSGAQKAVQDFKGRLPDNAEEMEKTIPGIGRYSAGAICSIAYNERVPVLDGNVHRLLSRILALHAPPKAKQTLDVLWAGAAVLVKDADRPGDLNQALIELGSTVCKVRDPSCDTCPLQRACGAYAAASKRLQHLRGNANGSEDEPVCKDTQYGGTSASSSADLAPVPDIEEFCKLCEPLPDGSLVTAYPMKVEKKKAREELDIVNVIEWRKGATATAQERWFLLVRRPGGGLLAGLQEFPTSSNVPVTTPPSAQTKIADKLLSALLVSPPPRSSRPPHGSDRESEEERGRQSQAYRRSRPKPKLTAAGSNVATSKGAESGPRVVKIVPAGDVLHIFSHIRKTYRVQWVVLEGGSSDEPPPLVPEPELAGPAFPKTSKGRSSRKNRTIATSPPEPQPQGPGASPNGLPPPSGQTTQWVLLDAVADANIGTGVLKIWRQVRALWEASVGGTDDDS</sequence>
<gene>
    <name evidence="16" type="ORF">BD311DRAFT_786474</name>
</gene>
<dbReference type="SMART" id="SM00478">
    <property type="entry name" value="ENDO3c"/>
    <property type="match status" value="1"/>
</dbReference>
<evidence type="ECO:0000256" key="8">
    <source>
        <dbReference type="ARBA" id="ARBA00022763"/>
    </source>
</evidence>
<dbReference type="InterPro" id="IPR003651">
    <property type="entry name" value="Endonuclease3_FeS-loop_motif"/>
</dbReference>
<evidence type="ECO:0000256" key="2">
    <source>
        <dbReference type="ARBA" id="ARBA00001966"/>
    </source>
</evidence>
<keyword evidence="11" id="KW-0411">Iron-sulfur</keyword>
<evidence type="ECO:0000256" key="5">
    <source>
        <dbReference type="ARBA" id="ARBA00022023"/>
    </source>
</evidence>
<keyword evidence="13" id="KW-0326">Glycosidase</keyword>
<keyword evidence="10" id="KW-0408">Iron</keyword>
<dbReference type="GO" id="GO:0046872">
    <property type="term" value="F:metal ion binding"/>
    <property type="evidence" value="ECO:0007669"/>
    <property type="project" value="UniProtKB-KW"/>
</dbReference>
<dbReference type="AlphaFoldDB" id="A0A4Q9MUM4"/>
<name>A0A4Q9MUM4_9APHY</name>
<dbReference type="InterPro" id="IPR011257">
    <property type="entry name" value="DNA_glycosylase"/>
</dbReference>
<reference evidence="16" key="1">
    <citation type="submission" date="2019-01" db="EMBL/GenBank/DDBJ databases">
        <title>Draft genome sequences of three monokaryotic isolates of the white-rot basidiomycete fungus Dichomitus squalens.</title>
        <authorList>
            <consortium name="DOE Joint Genome Institute"/>
            <person name="Lopez S.C."/>
            <person name="Andreopoulos B."/>
            <person name="Pangilinan J."/>
            <person name="Lipzen A."/>
            <person name="Riley R."/>
            <person name="Ahrendt S."/>
            <person name="Ng V."/>
            <person name="Barry K."/>
            <person name="Daum C."/>
            <person name="Grigoriev I.V."/>
            <person name="Hilden K.S."/>
            <person name="Makela M.R."/>
            <person name="de Vries R.P."/>
        </authorList>
    </citation>
    <scope>NUCLEOTIDE SEQUENCE [LARGE SCALE GENOMIC DNA]</scope>
    <source>
        <strain evidence="16">OM18370.1</strain>
    </source>
</reference>
<evidence type="ECO:0000256" key="1">
    <source>
        <dbReference type="ARBA" id="ARBA00000843"/>
    </source>
</evidence>
<feature type="region of interest" description="Disordered" evidence="14">
    <location>
        <begin position="531"/>
        <end position="590"/>
    </location>
</feature>
<dbReference type="EMBL" id="ML143399">
    <property type="protein sequence ID" value="TBU31395.1"/>
    <property type="molecule type" value="Genomic_DNA"/>
</dbReference>
<dbReference type="InterPro" id="IPR004036">
    <property type="entry name" value="Endonuclease-III-like_CS2"/>
</dbReference>
<evidence type="ECO:0000256" key="13">
    <source>
        <dbReference type="ARBA" id="ARBA00023295"/>
    </source>
</evidence>
<dbReference type="PANTHER" id="PTHR42944:SF1">
    <property type="entry name" value="ADENINE DNA GLYCOSYLASE"/>
    <property type="match status" value="1"/>
</dbReference>
<dbReference type="Pfam" id="PF00730">
    <property type="entry name" value="HhH-GPD"/>
    <property type="match status" value="1"/>
</dbReference>
<dbReference type="OrthoDB" id="10248838at2759"/>
<dbReference type="GO" id="GO:0032357">
    <property type="term" value="F:oxidized purine DNA binding"/>
    <property type="evidence" value="ECO:0007669"/>
    <property type="project" value="TreeGrafter"/>
</dbReference>
<dbReference type="PROSITE" id="PS01155">
    <property type="entry name" value="ENDONUCLEASE_III_2"/>
    <property type="match status" value="1"/>
</dbReference>
<dbReference type="GO" id="GO:0006298">
    <property type="term" value="P:mismatch repair"/>
    <property type="evidence" value="ECO:0007669"/>
    <property type="project" value="TreeGrafter"/>
</dbReference>
<organism evidence="16">
    <name type="scientific">Dichomitus squalens</name>
    <dbReference type="NCBI Taxonomy" id="114155"/>
    <lineage>
        <taxon>Eukaryota</taxon>
        <taxon>Fungi</taxon>
        <taxon>Dikarya</taxon>
        <taxon>Basidiomycota</taxon>
        <taxon>Agaricomycotina</taxon>
        <taxon>Agaricomycetes</taxon>
        <taxon>Polyporales</taxon>
        <taxon>Polyporaceae</taxon>
        <taxon>Dichomitus</taxon>
    </lineage>
</organism>
<dbReference type="CDD" id="cd00056">
    <property type="entry name" value="ENDO3c"/>
    <property type="match status" value="1"/>
</dbReference>
<keyword evidence="8" id="KW-0227">DNA damage</keyword>